<feature type="compositionally biased region" description="Basic and acidic residues" evidence="1">
    <location>
        <begin position="38"/>
        <end position="47"/>
    </location>
</feature>
<feature type="compositionally biased region" description="Basic residues" evidence="1">
    <location>
        <begin position="1"/>
        <end position="19"/>
    </location>
</feature>
<dbReference type="SUPFAM" id="SSF47113">
    <property type="entry name" value="Histone-fold"/>
    <property type="match status" value="1"/>
</dbReference>
<comment type="caution">
    <text evidence="2">The sequence shown here is derived from an EMBL/GenBank/DDBJ whole genome shotgun (WGS) entry which is preliminary data.</text>
</comment>
<dbReference type="EMBL" id="LWCA01000242">
    <property type="protein sequence ID" value="OAF69692.1"/>
    <property type="molecule type" value="Genomic_DNA"/>
</dbReference>
<dbReference type="Gene3D" id="1.10.20.10">
    <property type="entry name" value="Histone, subunit A"/>
    <property type="match status" value="1"/>
</dbReference>
<gene>
    <name evidence="2" type="ORF">A3Q56_02527</name>
</gene>
<reference evidence="2 3" key="1">
    <citation type="submission" date="2016-04" db="EMBL/GenBank/DDBJ databases">
        <title>The genome of Intoshia linei affirms orthonectids as highly simplified spiralians.</title>
        <authorList>
            <person name="Mikhailov K.V."/>
            <person name="Slusarev G.S."/>
            <person name="Nikitin M.A."/>
            <person name="Logacheva M.D."/>
            <person name="Penin A."/>
            <person name="Aleoshin V."/>
            <person name="Panchin Y.V."/>
        </authorList>
    </citation>
    <scope>NUCLEOTIDE SEQUENCE [LARGE SCALE GENOMIC DNA]</scope>
    <source>
        <strain evidence="2">Intl2013</strain>
        <tissue evidence="2">Whole animal</tissue>
    </source>
</reference>
<proteinExistence type="predicted"/>
<feature type="region of interest" description="Disordered" evidence="1">
    <location>
        <begin position="1"/>
        <end position="47"/>
    </location>
</feature>
<dbReference type="AlphaFoldDB" id="A0A177B7M8"/>
<keyword evidence="3" id="KW-1185">Reference proteome</keyword>
<dbReference type="GO" id="GO:0046982">
    <property type="term" value="F:protein heterodimerization activity"/>
    <property type="evidence" value="ECO:0007669"/>
    <property type="project" value="InterPro"/>
</dbReference>
<evidence type="ECO:0000256" key="1">
    <source>
        <dbReference type="SAM" id="MobiDB-lite"/>
    </source>
</evidence>
<name>A0A177B7M8_9BILA</name>
<dbReference type="Proteomes" id="UP000078046">
    <property type="component" value="Unassembled WGS sequence"/>
</dbReference>
<dbReference type="InterPro" id="IPR009072">
    <property type="entry name" value="Histone-fold"/>
</dbReference>
<sequence length="47" mass="5274">MSGRGKSGKSKNAKSKSRSSKAELQFSFGRIHRHLRKDKGPSEMIKN</sequence>
<protein>
    <recommendedName>
        <fullName evidence="4">Histone H2A</fullName>
    </recommendedName>
</protein>
<evidence type="ECO:0000313" key="3">
    <source>
        <dbReference type="Proteomes" id="UP000078046"/>
    </source>
</evidence>
<accession>A0A177B7M8</accession>
<evidence type="ECO:0000313" key="2">
    <source>
        <dbReference type="EMBL" id="OAF69692.1"/>
    </source>
</evidence>
<organism evidence="2 3">
    <name type="scientific">Intoshia linei</name>
    <dbReference type="NCBI Taxonomy" id="1819745"/>
    <lineage>
        <taxon>Eukaryota</taxon>
        <taxon>Metazoa</taxon>
        <taxon>Spiralia</taxon>
        <taxon>Lophotrochozoa</taxon>
        <taxon>Mesozoa</taxon>
        <taxon>Orthonectida</taxon>
        <taxon>Rhopaluridae</taxon>
        <taxon>Intoshia</taxon>
    </lineage>
</organism>
<evidence type="ECO:0008006" key="4">
    <source>
        <dbReference type="Google" id="ProtNLM"/>
    </source>
</evidence>